<keyword evidence="4" id="KW-1185">Reference proteome</keyword>
<dbReference type="Pfam" id="PF01381">
    <property type="entry name" value="HTH_3"/>
    <property type="match status" value="2"/>
</dbReference>
<dbReference type="InterPro" id="IPR001387">
    <property type="entry name" value="Cro/C1-type_HTH"/>
</dbReference>
<dbReference type="SMART" id="SM00530">
    <property type="entry name" value="HTH_XRE"/>
    <property type="match status" value="2"/>
</dbReference>
<dbReference type="GO" id="GO:0003677">
    <property type="term" value="F:DNA binding"/>
    <property type="evidence" value="ECO:0007669"/>
    <property type="project" value="UniProtKB-KW"/>
</dbReference>
<name>A0A2M8LYU3_9ACTN</name>
<dbReference type="Gene3D" id="1.10.260.40">
    <property type="entry name" value="lambda repressor-like DNA-binding domains"/>
    <property type="match status" value="2"/>
</dbReference>
<dbReference type="SUPFAM" id="SSF47413">
    <property type="entry name" value="lambda repressor-like DNA-binding domains"/>
    <property type="match status" value="2"/>
</dbReference>
<evidence type="ECO:0000313" key="4">
    <source>
        <dbReference type="Proteomes" id="UP000230407"/>
    </source>
</evidence>
<feature type="domain" description="HTH cro/C1-type" evidence="2">
    <location>
        <begin position="72"/>
        <end position="124"/>
    </location>
</feature>
<reference evidence="3 4" key="1">
    <citation type="submission" date="2017-11" db="EMBL/GenBank/DDBJ databases">
        <title>Streptomyces carmine sp. nov., a novel actinomycete isolated from Sophora alopecuroides in Xinjiang, China.</title>
        <authorList>
            <person name="Wang Y."/>
            <person name="Luo X."/>
            <person name="Wan C."/>
            <person name="Zhang L."/>
        </authorList>
    </citation>
    <scope>NUCLEOTIDE SEQUENCE [LARGE SCALE GENOMIC DNA]</scope>
    <source>
        <strain evidence="3 4">TRM SA0054</strain>
    </source>
</reference>
<dbReference type="Proteomes" id="UP000230407">
    <property type="component" value="Unassembled WGS sequence"/>
</dbReference>
<sequence length="157" mass="16852">MTSYDGARARALRLKARIRIEDLATAAGVSPNTVRSAESGTHQPRPRVAVALARALAVPLSELTPSGPSQTLRDARRRLGLTQAEMAARIGVVRQMVSQVERGVTGVRSAAAWAAAYGLTLTQWVSAQQASRDLVRQKVAAAAQAHRRRRPQPRGDA</sequence>
<dbReference type="InterPro" id="IPR010982">
    <property type="entry name" value="Lambda_DNA-bd_dom_sf"/>
</dbReference>
<dbReference type="GO" id="GO:0003700">
    <property type="term" value="F:DNA-binding transcription factor activity"/>
    <property type="evidence" value="ECO:0007669"/>
    <property type="project" value="TreeGrafter"/>
</dbReference>
<evidence type="ECO:0000313" key="3">
    <source>
        <dbReference type="EMBL" id="PJE97105.1"/>
    </source>
</evidence>
<organism evidence="3 4">
    <name type="scientific">Streptomyces carminius</name>
    <dbReference type="NCBI Taxonomy" id="2665496"/>
    <lineage>
        <taxon>Bacteria</taxon>
        <taxon>Bacillati</taxon>
        <taxon>Actinomycetota</taxon>
        <taxon>Actinomycetes</taxon>
        <taxon>Kitasatosporales</taxon>
        <taxon>Streptomycetaceae</taxon>
        <taxon>Streptomyces</taxon>
    </lineage>
</organism>
<dbReference type="PROSITE" id="PS50943">
    <property type="entry name" value="HTH_CROC1"/>
    <property type="match status" value="2"/>
</dbReference>
<dbReference type="PANTHER" id="PTHR46797:SF1">
    <property type="entry name" value="METHYLPHOSPHONATE SYNTHASE"/>
    <property type="match status" value="1"/>
</dbReference>
<gene>
    <name evidence="3" type="ORF">CUT44_14065</name>
</gene>
<accession>A0A2M8LYU3</accession>
<evidence type="ECO:0000256" key="1">
    <source>
        <dbReference type="ARBA" id="ARBA00023125"/>
    </source>
</evidence>
<protein>
    <recommendedName>
        <fullName evidence="2">HTH cro/C1-type domain-containing protein</fullName>
    </recommendedName>
</protein>
<dbReference type="PANTHER" id="PTHR46797">
    <property type="entry name" value="HTH-TYPE TRANSCRIPTIONAL REGULATOR"/>
    <property type="match status" value="1"/>
</dbReference>
<dbReference type="InterPro" id="IPR050807">
    <property type="entry name" value="TransReg_Diox_bact_type"/>
</dbReference>
<proteinExistence type="predicted"/>
<keyword evidence="1" id="KW-0238">DNA-binding</keyword>
<evidence type="ECO:0000259" key="2">
    <source>
        <dbReference type="PROSITE" id="PS50943"/>
    </source>
</evidence>
<dbReference type="GO" id="GO:0005829">
    <property type="term" value="C:cytosol"/>
    <property type="evidence" value="ECO:0007669"/>
    <property type="project" value="TreeGrafter"/>
</dbReference>
<comment type="caution">
    <text evidence="3">The sequence shown here is derived from an EMBL/GenBank/DDBJ whole genome shotgun (WGS) entry which is preliminary data.</text>
</comment>
<dbReference type="EMBL" id="PGGW01000049">
    <property type="protein sequence ID" value="PJE97105.1"/>
    <property type="molecule type" value="Genomic_DNA"/>
</dbReference>
<dbReference type="RefSeq" id="WP_100202307.1">
    <property type="nucleotide sequence ID" value="NZ_PGGW01000049.1"/>
</dbReference>
<dbReference type="CDD" id="cd00093">
    <property type="entry name" value="HTH_XRE"/>
    <property type="match status" value="2"/>
</dbReference>
<feature type="domain" description="HTH cro/C1-type" evidence="2">
    <location>
        <begin position="10"/>
        <end position="63"/>
    </location>
</feature>
<dbReference type="AlphaFoldDB" id="A0A2M8LYU3"/>